<accession>A0ABR6BEQ5</accession>
<dbReference type="Pfam" id="PF11716">
    <property type="entry name" value="MDMPI_N"/>
    <property type="match status" value="1"/>
</dbReference>
<dbReference type="InterPro" id="IPR017520">
    <property type="entry name" value="CHP03086"/>
</dbReference>
<dbReference type="SUPFAM" id="SSF109854">
    <property type="entry name" value="DinB/YfiT-like putative metalloenzymes"/>
    <property type="match status" value="1"/>
</dbReference>
<reference evidence="2 3" key="1">
    <citation type="submission" date="2020-08" db="EMBL/GenBank/DDBJ databases">
        <title>Genomic Encyclopedia of Archaeal and Bacterial Type Strains, Phase II (KMG-II): from individual species to whole genera.</title>
        <authorList>
            <person name="Goeker M."/>
        </authorList>
    </citation>
    <scope>NUCLEOTIDE SEQUENCE [LARGE SCALE GENOMIC DNA]</scope>
    <source>
        <strain evidence="2 3">DSM 43850</strain>
    </source>
</reference>
<dbReference type="InterPro" id="IPR017517">
    <property type="entry name" value="Maleyloyr_isom"/>
</dbReference>
<dbReference type="RefSeq" id="WP_182837315.1">
    <property type="nucleotide sequence ID" value="NZ_BAAABQ010000084.1"/>
</dbReference>
<organism evidence="2 3">
    <name type="scientific">Kutzneria viridogrisea</name>
    <dbReference type="NCBI Taxonomy" id="47990"/>
    <lineage>
        <taxon>Bacteria</taxon>
        <taxon>Bacillati</taxon>
        <taxon>Actinomycetota</taxon>
        <taxon>Actinomycetes</taxon>
        <taxon>Pseudonocardiales</taxon>
        <taxon>Pseudonocardiaceae</taxon>
        <taxon>Kutzneria</taxon>
    </lineage>
</organism>
<name>A0ABR6BEQ5_9PSEU</name>
<protein>
    <submittedName>
        <fullName evidence="2">Uncharacterized protein (TIGR03086 family)</fullName>
    </submittedName>
</protein>
<dbReference type="Gene3D" id="1.20.120.450">
    <property type="entry name" value="dinb family like domain"/>
    <property type="match status" value="1"/>
</dbReference>
<feature type="domain" description="Mycothiol-dependent maleylpyruvate isomerase metal-binding" evidence="1">
    <location>
        <begin position="10"/>
        <end position="125"/>
    </location>
</feature>
<proteinExistence type="predicted"/>
<comment type="caution">
    <text evidence="2">The sequence shown here is derived from an EMBL/GenBank/DDBJ whole genome shotgun (WGS) entry which is preliminary data.</text>
</comment>
<sequence length="189" mass="19806">MDVIDEFELVAEQTQRVISAVGPEQFALPSPCAGWDVRRVVDHLVSGHLVFAAIVSEGPGPDRAADHLGERPAEAFGRAVGAFRAAATAPGALAGRYPTPIGPRPGEFLVHMRVNEMLAHGWDVAAATGQPTDLVPELAERALAMWQARLAEVGRPEGGPFAAERPAPPGATAADRLAAFLGREVPPTG</sequence>
<dbReference type="InterPro" id="IPR024344">
    <property type="entry name" value="MDMPI_metal-binding"/>
</dbReference>
<evidence type="ECO:0000313" key="2">
    <source>
        <dbReference type="EMBL" id="MBA8925363.1"/>
    </source>
</evidence>
<evidence type="ECO:0000259" key="1">
    <source>
        <dbReference type="Pfam" id="PF11716"/>
    </source>
</evidence>
<dbReference type="Proteomes" id="UP000517916">
    <property type="component" value="Unassembled WGS sequence"/>
</dbReference>
<dbReference type="NCBIfam" id="TIGR03086">
    <property type="entry name" value="TIGR03086 family metal-binding protein"/>
    <property type="match status" value="1"/>
</dbReference>
<dbReference type="NCBIfam" id="TIGR03083">
    <property type="entry name" value="maleylpyruvate isomerase family mycothiol-dependent enzyme"/>
    <property type="match status" value="1"/>
</dbReference>
<gene>
    <name evidence="2" type="ORF">BC739_002562</name>
</gene>
<dbReference type="EMBL" id="JACJID010000002">
    <property type="protein sequence ID" value="MBA8925363.1"/>
    <property type="molecule type" value="Genomic_DNA"/>
</dbReference>
<evidence type="ECO:0000313" key="3">
    <source>
        <dbReference type="Proteomes" id="UP000517916"/>
    </source>
</evidence>
<dbReference type="InterPro" id="IPR034660">
    <property type="entry name" value="DinB/YfiT-like"/>
</dbReference>
<keyword evidence="3" id="KW-1185">Reference proteome</keyword>